<keyword evidence="7 9" id="KW-0472">Membrane</keyword>
<comment type="similarity">
    <text evidence="2">Belongs to the bacterial solute-binding protein 3 family.</text>
</comment>
<evidence type="ECO:0000256" key="2">
    <source>
        <dbReference type="ARBA" id="ARBA00010333"/>
    </source>
</evidence>
<dbReference type="SUPFAM" id="SSF53850">
    <property type="entry name" value="Periplasmic binding protein-like II"/>
    <property type="match status" value="1"/>
</dbReference>
<keyword evidence="12" id="KW-1185">Reference proteome</keyword>
<feature type="domain" description="Solute-binding protein family 3/N-terminal" evidence="10">
    <location>
        <begin position="37"/>
        <end position="259"/>
    </location>
</feature>
<dbReference type="InterPro" id="IPR035906">
    <property type="entry name" value="MetI-like_sf"/>
</dbReference>
<evidence type="ECO:0000259" key="10">
    <source>
        <dbReference type="SMART" id="SM00062"/>
    </source>
</evidence>
<dbReference type="InterPro" id="IPR001638">
    <property type="entry name" value="Solute-binding_3/MltF_N"/>
</dbReference>
<dbReference type="Gene3D" id="1.10.3720.10">
    <property type="entry name" value="MetI-like"/>
    <property type="match status" value="1"/>
</dbReference>
<keyword evidence="6 9" id="KW-1133">Transmembrane helix</keyword>
<evidence type="ECO:0000313" key="12">
    <source>
        <dbReference type="Proteomes" id="UP000886469"/>
    </source>
</evidence>
<evidence type="ECO:0000256" key="8">
    <source>
        <dbReference type="SAM" id="MobiDB-lite"/>
    </source>
</evidence>
<feature type="compositionally biased region" description="Basic residues" evidence="8">
    <location>
        <begin position="478"/>
        <end position="498"/>
    </location>
</feature>
<proteinExistence type="inferred from homology"/>
<evidence type="ECO:0000256" key="1">
    <source>
        <dbReference type="ARBA" id="ARBA00004141"/>
    </source>
</evidence>
<dbReference type="EMBL" id="SPMX01000020">
    <property type="protein sequence ID" value="NMQ05373.1"/>
    <property type="molecule type" value="Genomic_DNA"/>
</dbReference>
<evidence type="ECO:0000256" key="6">
    <source>
        <dbReference type="ARBA" id="ARBA00022989"/>
    </source>
</evidence>
<keyword evidence="3" id="KW-0813">Transport</keyword>
<sequence>MDSRSGFRAVCLLVLIAILVGREAQADRLDLIQKRGTLIVGVKSDYPPFGMRDTHGRLVGFEPDLAAELARRLGVSLQLLAVTSTNRLQRLEEGAVDVVIATLGDSPQRRQIATLVEPGYYASGATVVAPPTPRLSSWMDLRGKKVCATQGAYFNRPMAQRFLLDLQIFNGTRDARLALRDGRCVAWLYDDTSIAGLLADPESANYQTPLPSMMISPWAIALSAKEQGSRLEQMISGMVADWHRSGWLIEMEKRWGIKPSHYLLEMRDLWSRRNPDGGLLCTRLDNGQWPAACRHKLLLRSDEVGGIEHLGLLLKEQTGLNVTIIHDAYDRTLFLQGLWITLQLMAACISGSLIVGCLGALAAESGLPGMRAGVRLSAALGRMTPPLLLIYLVFFRRRPHHRQSFRLDFRRRFDRHRLSFDLYRLRHRVRPARSSLRTQGAETRLPARLAGAAAGATPGLRSGSRFAGERRESDRYGERHRRTGTGFGRHRHRCRTRQSRGDDECADDHLLPVGDHCRPDLQLSGTEDSESWPALKSLPCC</sequence>
<reference evidence="11" key="1">
    <citation type="submission" date="2019-03" db="EMBL/GenBank/DDBJ databases">
        <title>Metabolic reconstructions from genomes of highly enriched 'Candidatus Accumulibacter' and 'Candidatus Competibacter' bioreactor populations.</title>
        <authorList>
            <person name="Annavajhala M.K."/>
            <person name="Welles L."/>
            <person name="Abbas B."/>
            <person name="Sorokin D."/>
            <person name="Park H."/>
            <person name="Van Loosdrecht M."/>
            <person name="Chandran K."/>
        </authorList>
    </citation>
    <scope>NUCLEOTIDE SEQUENCE</scope>
    <source>
        <strain evidence="11">SBR_L</strain>
    </source>
</reference>
<evidence type="ECO:0000256" key="7">
    <source>
        <dbReference type="ARBA" id="ARBA00023136"/>
    </source>
</evidence>
<dbReference type="RefSeq" id="WP_169070127.1">
    <property type="nucleotide sequence ID" value="NZ_SPMX01000020.1"/>
</dbReference>
<comment type="subcellular location">
    <subcellularLocation>
        <location evidence="1">Membrane</location>
        <topology evidence="1">Multi-pass membrane protein</topology>
    </subcellularLocation>
</comment>
<evidence type="ECO:0000256" key="4">
    <source>
        <dbReference type="ARBA" id="ARBA00022692"/>
    </source>
</evidence>
<dbReference type="Gene3D" id="3.40.190.10">
    <property type="entry name" value="Periplasmic binding protein-like II"/>
    <property type="match status" value="2"/>
</dbReference>
<evidence type="ECO:0000256" key="3">
    <source>
        <dbReference type="ARBA" id="ARBA00022448"/>
    </source>
</evidence>
<dbReference type="InterPro" id="IPR051455">
    <property type="entry name" value="Bact_solute-bind_prot3"/>
</dbReference>
<accession>A0ABX1TAE5</accession>
<gene>
    <name evidence="11" type="ORF">E4Q08_08855</name>
</gene>
<evidence type="ECO:0000256" key="5">
    <source>
        <dbReference type="ARBA" id="ARBA00022729"/>
    </source>
</evidence>
<dbReference type="SUPFAM" id="SSF161098">
    <property type="entry name" value="MetI-like"/>
    <property type="match status" value="1"/>
</dbReference>
<dbReference type="Proteomes" id="UP000886469">
    <property type="component" value="Unassembled WGS sequence"/>
</dbReference>
<dbReference type="PANTHER" id="PTHR30085:SF6">
    <property type="entry name" value="ABC TRANSPORTER GLUTAMINE-BINDING PROTEIN GLNH"/>
    <property type="match status" value="1"/>
</dbReference>
<feature type="compositionally biased region" description="Low complexity" evidence="8">
    <location>
        <begin position="452"/>
        <end position="461"/>
    </location>
</feature>
<keyword evidence="5" id="KW-0732">Signal</keyword>
<feature type="transmembrane region" description="Helical" evidence="9">
    <location>
        <begin position="374"/>
        <end position="394"/>
    </location>
</feature>
<evidence type="ECO:0000256" key="9">
    <source>
        <dbReference type="SAM" id="Phobius"/>
    </source>
</evidence>
<organism evidence="11 12">
    <name type="scientific">Candidatus Accumulibacter contiguus</name>
    <dbReference type="NCBI Taxonomy" id="2954381"/>
    <lineage>
        <taxon>Bacteria</taxon>
        <taxon>Pseudomonadati</taxon>
        <taxon>Pseudomonadota</taxon>
        <taxon>Betaproteobacteria</taxon>
        <taxon>Candidatus Accumulibacter</taxon>
    </lineage>
</organism>
<dbReference type="PANTHER" id="PTHR30085">
    <property type="entry name" value="AMINO ACID ABC TRANSPORTER PERMEASE"/>
    <property type="match status" value="1"/>
</dbReference>
<dbReference type="SMART" id="SM00062">
    <property type="entry name" value="PBPb"/>
    <property type="match status" value="1"/>
</dbReference>
<feature type="transmembrane region" description="Helical" evidence="9">
    <location>
        <begin position="338"/>
        <end position="362"/>
    </location>
</feature>
<dbReference type="CDD" id="cd13693">
    <property type="entry name" value="PBP2_polar_AA"/>
    <property type="match status" value="1"/>
</dbReference>
<dbReference type="Pfam" id="PF00497">
    <property type="entry name" value="SBP_bac_3"/>
    <property type="match status" value="1"/>
</dbReference>
<protein>
    <submittedName>
        <fullName evidence="11">Transporter substrate-binding domain-containing protein</fullName>
    </submittedName>
</protein>
<comment type="caution">
    <text evidence="11">The sequence shown here is derived from an EMBL/GenBank/DDBJ whole genome shotgun (WGS) entry which is preliminary data.</text>
</comment>
<name>A0ABX1TAE5_9PROT</name>
<feature type="compositionally biased region" description="Basic and acidic residues" evidence="8">
    <location>
        <begin position="467"/>
        <end position="477"/>
    </location>
</feature>
<feature type="region of interest" description="Disordered" evidence="8">
    <location>
        <begin position="452"/>
        <end position="502"/>
    </location>
</feature>
<evidence type="ECO:0000313" key="11">
    <source>
        <dbReference type="EMBL" id="NMQ05373.1"/>
    </source>
</evidence>
<keyword evidence="4 9" id="KW-0812">Transmembrane</keyword>